<proteinExistence type="inferred from homology"/>
<dbReference type="Gene3D" id="2.40.170.20">
    <property type="entry name" value="TonB-dependent receptor, beta-barrel domain"/>
    <property type="match status" value="1"/>
</dbReference>
<evidence type="ECO:0000256" key="1">
    <source>
        <dbReference type="ARBA" id="ARBA00004571"/>
    </source>
</evidence>
<dbReference type="Pfam" id="PF07715">
    <property type="entry name" value="Plug"/>
    <property type="match status" value="1"/>
</dbReference>
<name>A0ABP8FQK6_9SPHI</name>
<evidence type="ECO:0000313" key="11">
    <source>
        <dbReference type="EMBL" id="GAA4308992.1"/>
    </source>
</evidence>
<reference evidence="12" key="1">
    <citation type="journal article" date="2019" name="Int. J. Syst. Evol. Microbiol.">
        <title>The Global Catalogue of Microorganisms (GCM) 10K type strain sequencing project: providing services to taxonomists for standard genome sequencing and annotation.</title>
        <authorList>
            <consortium name="The Broad Institute Genomics Platform"/>
            <consortium name="The Broad Institute Genome Sequencing Center for Infectious Disease"/>
            <person name="Wu L."/>
            <person name="Ma J."/>
        </authorList>
    </citation>
    <scope>NUCLEOTIDE SEQUENCE [LARGE SCALE GENOMIC DNA]</scope>
    <source>
        <strain evidence="12">JCM 17705</strain>
    </source>
</reference>
<dbReference type="PANTHER" id="PTHR30069">
    <property type="entry name" value="TONB-DEPENDENT OUTER MEMBRANE RECEPTOR"/>
    <property type="match status" value="1"/>
</dbReference>
<dbReference type="InterPro" id="IPR037066">
    <property type="entry name" value="Plug_dom_sf"/>
</dbReference>
<evidence type="ECO:0000256" key="3">
    <source>
        <dbReference type="ARBA" id="ARBA00022452"/>
    </source>
</evidence>
<keyword evidence="2 8" id="KW-0813">Transport</keyword>
<protein>
    <submittedName>
        <fullName evidence="11">TonB-dependent receptor</fullName>
    </submittedName>
</protein>
<dbReference type="InterPro" id="IPR039426">
    <property type="entry name" value="TonB-dep_rcpt-like"/>
</dbReference>
<dbReference type="Gene3D" id="2.170.130.10">
    <property type="entry name" value="TonB-dependent receptor, plug domain"/>
    <property type="match status" value="1"/>
</dbReference>
<feature type="signal peptide" evidence="9">
    <location>
        <begin position="1"/>
        <end position="30"/>
    </location>
</feature>
<dbReference type="InterPro" id="IPR012910">
    <property type="entry name" value="Plug_dom"/>
</dbReference>
<dbReference type="PROSITE" id="PS52016">
    <property type="entry name" value="TONB_DEPENDENT_REC_3"/>
    <property type="match status" value="1"/>
</dbReference>
<feature type="domain" description="TonB-dependent receptor plug" evidence="10">
    <location>
        <begin position="52"/>
        <end position="141"/>
    </location>
</feature>
<keyword evidence="6 8" id="KW-0472">Membrane</keyword>
<comment type="subcellular location">
    <subcellularLocation>
        <location evidence="1 8">Cell outer membrane</location>
        <topology evidence="1 8">Multi-pass membrane protein</topology>
    </subcellularLocation>
</comment>
<dbReference type="PANTHER" id="PTHR30069:SF29">
    <property type="entry name" value="HEMOGLOBIN AND HEMOGLOBIN-HAPTOGLOBIN-BINDING PROTEIN 1-RELATED"/>
    <property type="match status" value="1"/>
</dbReference>
<evidence type="ECO:0000256" key="2">
    <source>
        <dbReference type="ARBA" id="ARBA00022448"/>
    </source>
</evidence>
<dbReference type="Proteomes" id="UP001500582">
    <property type="component" value="Unassembled WGS sequence"/>
</dbReference>
<evidence type="ECO:0000256" key="9">
    <source>
        <dbReference type="SAM" id="SignalP"/>
    </source>
</evidence>
<evidence type="ECO:0000256" key="6">
    <source>
        <dbReference type="ARBA" id="ARBA00023136"/>
    </source>
</evidence>
<feature type="chain" id="PRO_5045948475" evidence="9">
    <location>
        <begin position="31"/>
        <end position="670"/>
    </location>
</feature>
<keyword evidence="12" id="KW-1185">Reference proteome</keyword>
<evidence type="ECO:0000313" key="12">
    <source>
        <dbReference type="Proteomes" id="UP001500582"/>
    </source>
</evidence>
<evidence type="ECO:0000256" key="8">
    <source>
        <dbReference type="PROSITE-ProRule" id="PRU01360"/>
    </source>
</evidence>
<keyword evidence="5 9" id="KW-0732">Signal</keyword>
<dbReference type="InterPro" id="IPR036942">
    <property type="entry name" value="Beta-barrel_TonB_sf"/>
</dbReference>
<accession>A0ABP8FQK6</accession>
<evidence type="ECO:0000256" key="4">
    <source>
        <dbReference type="ARBA" id="ARBA00022692"/>
    </source>
</evidence>
<dbReference type="RefSeq" id="WP_345209222.1">
    <property type="nucleotide sequence ID" value="NZ_BAABFT010000001.1"/>
</dbReference>
<comment type="similarity">
    <text evidence="8">Belongs to the TonB-dependent receptor family.</text>
</comment>
<dbReference type="EMBL" id="BAABFT010000001">
    <property type="protein sequence ID" value="GAA4308992.1"/>
    <property type="molecule type" value="Genomic_DNA"/>
</dbReference>
<organism evidence="11 12">
    <name type="scientific">Mucilaginibacter gynuensis</name>
    <dbReference type="NCBI Taxonomy" id="1302236"/>
    <lineage>
        <taxon>Bacteria</taxon>
        <taxon>Pseudomonadati</taxon>
        <taxon>Bacteroidota</taxon>
        <taxon>Sphingobacteriia</taxon>
        <taxon>Sphingobacteriales</taxon>
        <taxon>Sphingobacteriaceae</taxon>
        <taxon>Mucilaginibacter</taxon>
    </lineage>
</organism>
<keyword evidence="4 8" id="KW-0812">Transmembrane</keyword>
<keyword evidence="11" id="KW-0675">Receptor</keyword>
<comment type="caution">
    <text evidence="11">The sequence shown here is derived from an EMBL/GenBank/DDBJ whole genome shotgun (WGS) entry which is preliminary data.</text>
</comment>
<evidence type="ECO:0000259" key="10">
    <source>
        <dbReference type="Pfam" id="PF07715"/>
    </source>
</evidence>
<keyword evidence="7 8" id="KW-0998">Cell outer membrane</keyword>
<evidence type="ECO:0000256" key="7">
    <source>
        <dbReference type="ARBA" id="ARBA00023237"/>
    </source>
</evidence>
<sequence length="670" mass="75970">MKSTVYICKQIRLSKWVALLLVLYGADSYAQTDTTKNLKEVKINSSAAPKVQTFSPAQQVTAADFKRYSAFNVADAVRNFAGVNVRDYGGIGGLKTVSVRSMGANHTAVLYDGVQLTDAQNGQIDLGKFNLNNVQEIALYNAQPPEICMTARAFASASVLSIKTVRPGLSVDKPYQVQLGLKGGSFGLINPYLQWQQRISDDWSFIVNSYYQKANGRYKFKVDDDASDTLAIRKNSDIAIHQVDGALYWAKSDSNRFHIQFNYYNSERGLPGAFIYYVNNSYQRLRNEDVFVQAGYERVFTNGFHLLLNTKASRGYQHYLDTSFVNTKGELSEHYTQREIYQSVSLAYRILPEWEVSYSSDGSVADLKSDVYAYAFPTQLQLYNVLATDVTLGKWHLQGNVLHRYIGQSVKEGKAPPSRSAFLPTVMLSVQPFNKQNLQLRAFYKRIFRNPTFSEEYYYTTLPRVIKPEYTNQYNFGFTYSKVVNSLIDYVTFTADAYYNNITDKIIYLPGRSAEIPAVINLGKVDIKGLDVNLKSQLNLAQNCKGIFSVAYTYQRAQNVTNPSERIYLDQIPYTPKHLLSANAGVLYNKLGVYYNHTFSSVRYTSNNIPEYMIPAYNISDASVVYNFTYGKLPVSLSAEANNLFNKNYSVIKYYPMPGRSFRLTFQLTI</sequence>
<evidence type="ECO:0000256" key="5">
    <source>
        <dbReference type="ARBA" id="ARBA00022729"/>
    </source>
</evidence>
<gene>
    <name evidence="11" type="ORF">GCM10023149_03140</name>
</gene>
<keyword evidence="3 8" id="KW-1134">Transmembrane beta strand</keyword>
<dbReference type="SUPFAM" id="SSF56935">
    <property type="entry name" value="Porins"/>
    <property type="match status" value="1"/>
</dbReference>